<proteinExistence type="inferred from homology"/>
<evidence type="ECO:0000256" key="5">
    <source>
        <dbReference type="ARBA" id="ARBA00045658"/>
    </source>
</evidence>
<dbReference type="PANTHER" id="PTHR13748">
    <property type="entry name" value="COBW-RELATED"/>
    <property type="match status" value="1"/>
</dbReference>
<dbReference type="AlphaFoldDB" id="W4L5P3"/>
<keyword evidence="3" id="KW-0143">Chaperone</keyword>
<dbReference type="PANTHER" id="PTHR13748:SF62">
    <property type="entry name" value="COBW DOMAIN-CONTAINING PROTEIN"/>
    <property type="match status" value="1"/>
</dbReference>
<comment type="function">
    <text evidence="5">Zinc chaperone that directly transfers zinc cofactor to target proteins, thereby activating them. Zinc is transferred from the CXCC motif in the GTPase domain to the zinc binding site in target proteins in a process requiring GTP hydrolysis.</text>
</comment>
<dbReference type="SUPFAM" id="SSF90002">
    <property type="entry name" value="Hypothetical protein YjiA, C-terminal domain"/>
    <property type="match status" value="1"/>
</dbReference>
<protein>
    <recommendedName>
        <fullName evidence="7">CobW C-terminal domain-containing protein</fullName>
    </recommendedName>
</protein>
<accession>W4L5P3</accession>
<keyword evidence="2" id="KW-0378">Hydrolase</keyword>
<dbReference type="InterPro" id="IPR051316">
    <property type="entry name" value="Zinc-reg_GTPase_activator"/>
</dbReference>
<dbReference type="Pfam" id="PF02492">
    <property type="entry name" value="cobW"/>
    <property type="match status" value="1"/>
</dbReference>
<keyword evidence="9" id="KW-1185">Reference proteome</keyword>
<dbReference type="HOGENOM" id="CLU_017452_0_2_7"/>
<comment type="similarity">
    <text evidence="4">Belongs to the SIMIBI class G3E GTPase family. ZNG1 subfamily.</text>
</comment>
<dbReference type="EMBL" id="AZHW01001250">
    <property type="protein sequence ID" value="ETW93357.1"/>
    <property type="molecule type" value="Genomic_DNA"/>
</dbReference>
<sequence>MNMTQDASSVPTQVPVTLICGFLGSGKTSLVNVILNAQLGQRIVVVVNEFGEVDIDSRLVLHADDSVIALRNGCICCTVRSDLNSTLHQLLIRRRQTVDALAFKRILIEASGLASPGPTVQSILADPFLSSQLLWEAGVTLVHAQHIVRQLHEYPEVSEQMAYADQIVLNHCDRCSSEDLEGAESAVRSCNPHAAIHRTSHAQVDVPSLLTARTWDTIWGLDREAVRPRDAVITAAHTHGVDSLSLYSAHPVDLDRLQVWLRSIIDDPSIDMMRIKGLVRCPQHAEAVMVQGVYQWFDMRLADGCGPQDSILVVIGRGFNREAIRQSWANCQIPYEG</sequence>
<evidence type="ECO:0000256" key="2">
    <source>
        <dbReference type="ARBA" id="ARBA00022801"/>
    </source>
</evidence>
<dbReference type="GO" id="GO:0005737">
    <property type="term" value="C:cytoplasm"/>
    <property type="evidence" value="ECO:0007669"/>
    <property type="project" value="TreeGrafter"/>
</dbReference>
<name>W4L5P3_ENTF1</name>
<evidence type="ECO:0000313" key="8">
    <source>
        <dbReference type="EMBL" id="ETW93357.1"/>
    </source>
</evidence>
<dbReference type="SMART" id="SM00833">
    <property type="entry name" value="CobW_C"/>
    <property type="match status" value="1"/>
</dbReference>
<comment type="catalytic activity">
    <reaction evidence="6">
        <text>GTP + H2O = GDP + phosphate + H(+)</text>
        <dbReference type="Rhea" id="RHEA:19669"/>
        <dbReference type="ChEBI" id="CHEBI:15377"/>
        <dbReference type="ChEBI" id="CHEBI:15378"/>
        <dbReference type="ChEBI" id="CHEBI:37565"/>
        <dbReference type="ChEBI" id="CHEBI:43474"/>
        <dbReference type="ChEBI" id="CHEBI:58189"/>
    </reaction>
    <physiologicalReaction direction="left-to-right" evidence="6">
        <dbReference type="Rhea" id="RHEA:19670"/>
    </physiologicalReaction>
</comment>
<dbReference type="InterPro" id="IPR003495">
    <property type="entry name" value="CobW/HypB/UreG_nucleotide-bd"/>
</dbReference>
<dbReference type="GO" id="GO:0016787">
    <property type="term" value="F:hydrolase activity"/>
    <property type="evidence" value="ECO:0007669"/>
    <property type="project" value="UniProtKB-KW"/>
</dbReference>
<dbReference type="Pfam" id="PF07683">
    <property type="entry name" value="CobW_C"/>
    <property type="match status" value="1"/>
</dbReference>
<organism evidence="8 9">
    <name type="scientific">Entotheonella factor</name>
    <dbReference type="NCBI Taxonomy" id="1429438"/>
    <lineage>
        <taxon>Bacteria</taxon>
        <taxon>Pseudomonadati</taxon>
        <taxon>Nitrospinota/Tectimicrobiota group</taxon>
        <taxon>Candidatus Tectimicrobiota</taxon>
        <taxon>Candidatus Entotheonellia</taxon>
        <taxon>Candidatus Entotheonellales</taxon>
        <taxon>Candidatus Entotheonellaceae</taxon>
        <taxon>Candidatus Entotheonella</taxon>
    </lineage>
</organism>
<dbReference type="SUPFAM" id="SSF52540">
    <property type="entry name" value="P-loop containing nucleoside triphosphate hydrolases"/>
    <property type="match status" value="1"/>
</dbReference>
<dbReference type="CDD" id="cd03112">
    <property type="entry name" value="CobW-like"/>
    <property type="match status" value="1"/>
</dbReference>
<evidence type="ECO:0000256" key="4">
    <source>
        <dbReference type="ARBA" id="ARBA00034320"/>
    </source>
</evidence>
<evidence type="ECO:0000256" key="1">
    <source>
        <dbReference type="ARBA" id="ARBA00022741"/>
    </source>
</evidence>
<evidence type="ECO:0000256" key="3">
    <source>
        <dbReference type="ARBA" id="ARBA00023186"/>
    </source>
</evidence>
<feature type="domain" description="CobW C-terminal" evidence="7">
    <location>
        <begin position="241"/>
        <end position="332"/>
    </location>
</feature>
<evidence type="ECO:0000259" key="7">
    <source>
        <dbReference type="SMART" id="SM00833"/>
    </source>
</evidence>
<gene>
    <name evidence="8" type="ORF">ETSY1_39570</name>
</gene>
<reference evidence="8 9" key="1">
    <citation type="journal article" date="2014" name="Nature">
        <title>An environmental bacterial taxon with a large and distinct metabolic repertoire.</title>
        <authorList>
            <person name="Wilson M.C."/>
            <person name="Mori T."/>
            <person name="Ruckert C."/>
            <person name="Uria A.R."/>
            <person name="Helf M.J."/>
            <person name="Takada K."/>
            <person name="Gernert C."/>
            <person name="Steffens U.A."/>
            <person name="Heycke N."/>
            <person name="Schmitt S."/>
            <person name="Rinke C."/>
            <person name="Helfrich E.J."/>
            <person name="Brachmann A.O."/>
            <person name="Gurgui C."/>
            <person name="Wakimoto T."/>
            <person name="Kracht M."/>
            <person name="Crusemann M."/>
            <person name="Hentschel U."/>
            <person name="Abe I."/>
            <person name="Matsunaga S."/>
            <person name="Kalinowski J."/>
            <person name="Takeyama H."/>
            <person name="Piel J."/>
        </authorList>
    </citation>
    <scope>NUCLEOTIDE SEQUENCE [LARGE SCALE GENOMIC DNA]</scope>
    <source>
        <strain evidence="9">TSY1</strain>
    </source>
</reference>
<dbReference type="GO" id="GO:0000166">
    <property type="term" value="F:nucleotide binding"/>
    <property type="evidence" value="ECO:0007669"/>
    <property type="project" value="UniProtKB-KW"/>
</dbReference>
<dbReference type="Proteomes" id="UP000019141">
    <property type="component" value="Unassembled WGS sequence"/>
</dbReference>
<dbReference type="InterPro" id="IPR036627">
    <property type="entry name" value="CobW-likC_sf"/>
</dbReference>
<evidence type="ECO:0000313" key="9">
    <source>
        <dbReference type="Proteomes" id="UP000019141"/>
    </source>
</evidence>
<dbReference type="InterPro" id="IPR027417">
    <property type="entry name" value="P-loop_NTPase"/>
</dbReference>
<evidence type="ECO:0000256" key="6">
    <source>
        <dbReference type="ARBA" id="ARBA00049117"/>
    </source>
</evidence>
<dbReference type="Gene3D" id="3.40.50.300">
    <property type="entry name" value="P-loop containing nucleotide triphosphate hydrolases"/>
    <property type="match status" value="1"/>
</dbReference>
<dbReference type="InterPro" id="IPR011629">
    <property type="entry name" value="CobW-like_C"/>
</dbReference>
<dbReference type="Gene3D" id="3.30.1220.10">
    <property type="entry name" value="CobW-like, C-terminal domain"/>
    <property type="match status" value="1"/>
</dbReference>
<dbReference type="PATRIC" id="fig|1429438.4.peg.7414"/>
<keyword evidence="1" id="KW-0547">Nucleotide-binding</keyword>
<comment type="caution">
    <text evidence="8">The sequence shown here is derived from an EMBL/GenBank/DDBJ whole genome shotgun (WGS) entry which is preliminary data.</text>
</comment>